<dbReference type="Gene3D" id="3.10.105.10">
    <property type="entry name" value="Dipeptide-binding Protein, Domain 3"/>
    <property type="match status" value="1"/>
</dbReference>
<name>A0A239T8D5_9FIRM</name>
<gene>
    <name evidence="6" type="primary">nikA_1</name>
    <name evidence="6" type="ORF">SAMEA4364220_00126</name>
</gene>
<dbReference type="Pfam" id="PF00496">
    <property type="entry name" value="SBP_bac_5"/>
    <property type="match status" value="1"/>
</dbReference>
<evidence type="ECO:0000256" key="3">
    <source>
        <dbReference type="ARBA" id="ARBA00022729"/>
    </source>
</evidence>
<dbReference type="Proteomes" id="UP000215383">
    <property type="component" value="Chromosome 1"/>
</dbReference>
<dbReference type="GO" id="GO:0043190">
    <property type="term" value="C:ATP-binding cassette (ABC) transporter complex"/>
    <property type="evidence" value="ECO:0007669"/>
    <property type="project" value="InterPro"/>
</dbReference>
<dbReference type="GO" id="GO:1904680">
    <property type="term" value="F:peptide transmembrane transporter activity"/>
    <property type="evidence" value="ECO:0007669"/>
    <property type="project" value="TreeGrafter"/>
</dbReference>
<dbReference type="eggNOG" id="COG0747">
    <property type="taxonomic scope" value="Bacteria"/>
</dbReference>
<evidence type="ECO:0000259" key="5">
    <source>
        <dbReference type="Pfam" id="PF00496"/>
    </source>
</evidence>
<comment type="similarity">
    <text evidence="2">Belongs to the bacterial solute-binding protein 5 family.</text>
</comment>
<evidence type="ECO:0000313" key="6">
    <source>
        <dbReference type="EMBL" id="SNU93991.1"/>
    </source>
</evidence>
<feature type="signal peptide" evidence="4">
    <location>
        <begin position="1"/>
        <end position="23"/>
    </location>
</feature>
<dbReference type="PIRSF" id="PIRSF002741">
    <property type="entry name" value="MppA"/>
    <property type="match status" value="1"/>
</dbReference>
<dbReference type="RefSeq" id="WP_051177596.1">
    <property type="nucleotide sequence ID" value="NZ_LT906446.1"/>
</dbReference>
<dbReference type="GeneID" id="78506171"/>
<dbReference type="PROSITE" id="PS01040">
    <property type="entry name" value="SBP_BACTERIAL_5"/>
    <property type="match status" value="1"/>
</dbReference>
<dbReference type="CDD" id="cd08490">
    <property type="entry name" value="PBP2_NikA_DppA_OppA_like_3"/>
    <property type="match status" value="1"/>
</dbReference>
<dbReference type="SUPFAM" id="SSF53850">
    <property type="entry name" value="Periplasmic binding protein-like II"/>
    <property type="match status" value="1"/>
</dbReference>
<dbReference type="EMBL" id="LT906446">
    <property type="protein sequence ID" value="SNU93991.1"/>
    <property type="molecule type" value="Genomic_DNA"/>
</dbReference>
<dbReference type="Gene3D" id="3.40.190.10">
    <property type="entry name" value="Periplasmic binding protein-like II"/>
    <property type="match status" value="1"/>
</dbReference>
<organism evidence="6 7">
    <name type="scientific">Megamonas hypermegale</name>
    <dbReference type="NCBI Taxonomy" id="158847"/>
    <lineage>
        <taxon>Bacteria</taxon>
        <taxon>Bacillati</taxon>
        <taxon>Bacillota</taxon>
        <taxon>Negativicutes</taxon>
        <taxon>Selenomonadales</taxon>
        <taxon>Selenomonadaceae</taxon>
        <taxon>Megamonas</taxon>
    </lineage>
</organism>
<evidence type="ECO:0000256" key="1">
    <source>
        <dbReference type="ARBA" id="ARBA00004193"/>
    </source>
</evidence>
<keyword evidence="3 4" id="KW-0732">Signal</keyword>
<dbReference type="AlphaFoldDB" id="A0A239T8D5"/>
<evidence type="ECO:0000256" key="2">
    <source>
        <dbReference type="ARBA" id="ARBA00005695"/>
    </source>
</evidence>
<dbReference type="PROSITE" id="PS51257">
    <property type="entry name" value="PROKAR_LIPOPROTEIN"/>
    <property type="match status" value="1"/>
</dbReference>
<feature type="chain" id="PRO_5038397479" evidence="4">
    <location>
        <begin position="24"/>
        <end position="529"/>
    </location>
</feature>
<protein>
    <submittedName>
        <fullName evidence="6">Nickel-binding periplasmic protein</fullName>
    </submittedName>
</protein>
<feature type="domain" description="Solute-binding protein family 5" evidence="5">
    <location>
        <begin position="80"/>
        <end position="443"/>
    </location>
</feature>
<evidence type="ECO:0000256" key="4">
    <source>
        <dbReference type="SAM" id="SignalP"/>
    </source>
</evidence>
<comment type="subcellular location">
    <subcellularLocation>
        <location evidence="1">Cell membrane</location>
        <topology evidence="1">Lipid-anchor</topology>
    </subcellularLocation>
</comment>
<dbReference type="GO" id="GO:0042597">
    <property type="term" value="C:periplasmic space"/>
    <property type="evidence" value="ECO:0007669"/>
    <property type="project" value="UniProtKB-ARBA"/>
</dbReference>
<dbReference type="PANTHER" id="PTHR30290">
    <property type="entry name" value="PERIPLASMIC BINDING COMPONENT OF ABC TRANSPORTER"/>
    <property type="match status" value="1"/>
</dbReference>
<reference evidence="6 7" key="1">
    <citation type="submission" date="2017-06" db="EMBL/GenBank/DDBJ databases">
        <authorList>
            <consortium name="Pathogen Informatics"/>
        </authorList>
    </citation>
    <scope>NUCLEOTIDE SEQUENCE [LARGE SCALE GENOMIC DNA]</scope>
    <source>
        <strain evidence="6 7">NCTC10570</strain>
    </source>
</reference>
<accession>A0A239T8D5</accession>
<dbReference type="InterPro" id="IPR000914">
    <property type="entry name" value="SBP_5_dom"/>
</dbReference>
<dbReference type="InterPro" id="IPR023765">
    <property type="entry name" value="SBP_5_CS"/>
</dbReference>
<dbReference type="PANTHER" id="PTHR30290:SF81">
    <property type="entry name" value="OLIGOPEPTIDE-BINDING PROTEIN OPPA"/>
    <property type="match status" value="1"/>
</dbReference>
<evidence type="ECO:0000313" key="7">
    <source>
        <dbReference type="Proteomes" id="UP000215383"/>
    </source>
</evidence>
<sequence length="529" mass="59067">MKDFKIKKLWKILSLSLCGVLTAGIISGCSSDNTTVDKNTLKFGVTNFADTLEPTQNYFGWVVMRYALGECLTKFDEKMNVQPWLAESWSISDDHLTWTFKIRDGVKFSNGNPLTAEAVKASIERAFAKNTRSATFFEYTEIKADGQNLMIATTKPQPNMPGFLADPLFIIVDVTAEQQGRNFASEGPICTGPYKVESFVKEKAIMVRNENYWDGEVPFERVEIPSIDDPNTRAMALQSGEVNFAVNIAAGDMDLFRNNDKFYVDEISSLRTVLARINHNGILGDPKVRAAFISGCDRENYNNVLLKGTFLPGKAPVPPSMDYGFDELNDPNSYNPERSKQLLAEAGWSDSDGDGILDKNGQPLSVDFVVYNSRAELPLYAEAVQADMKKIGINVNIKSVDYNLIDKMGIEGDYDLLISNITTANTGDPEIYLSWYWKTNHNGDNPQNGSGYSNPELDDVLEQLSVEFDKEKRRQLIIKAQQIIMNDGAALFLGYPQTNIVSTKGLDGVKMYPSDYYWLTNKIKPVGNS</sequence>
<dbReference type="GO" id="GO:0015833">
    <property type="term" value="P:peptide transport"/>
    <property type="evidence" value="ECO:0007669"/>
    <property type="project" value="TreeGrafter"/>
</dbReference>
<dbReference type="InterPro" id="IPR039424">
    <property type="entry name" value="SBP_5"/>
</dbReference>
<dbReference type="InterPro" id="IPR030678">
    <property type="entry name" value="Peptide/Ni-bd"/>
</dbReference>
<proteinExistence type="inferred from homology"/>
<keyword evidence="7" id="KW-1185">Reference proteome</keyword>